<protein>
    <recommendedName>
        <fullName evidence="13">Cadherin domain-containing protein</fullName>
    </recommendedName>
</protein>
<dbReference type="Gene3D" id="4.10.900.10">
    <property type="entry name" value="TCF3-CBD (Catenin binding domain)"/>
    <property type="match status" value="1"/>
</dbReference>
<evidence type="ECO:0000256" key="12">
    <source>
        <dbReference type="SAM" id="Phobius"/>
    </source>
</evidence>
<evidence type="ECO:0000313" key="15">
    <source>
        <dbReference type="Proteomes" id="UP000034805"/>
    </source>
</evidence>
<dbReference type="GO" id="GO:0007156">
    <property type="term" value="P:homophilic cell adhesion via plasma membrane adhesion molecules"/>
    <property type="evidence" value="ECO:0007669"/>
    <property type="project" value="InterPro"/>
</dbReference>
<comment type="subcellular location">
    <subcellularLocation>
        <location evidence="1">Cell membrane</location>
        <topology evidence="1">Single-pass type I membrane protein</topology>
    </subcellularLocation>
</comment>
<dbReference type="Pfam" id="PF00028">
    <property type="entry name" value="Cadherin"/>
    <property type="match status" value="3"/>
</dbReference>
<dbReference type="GO" id="GO:0000902">
    <property type="term" value="P:cell morphogenesis"/>
    <property type="evidence" value="ECO:0007669"/>
    <property type="project" value="TreeGrafter"/>
</dbReference>
<dbReference type="Proteomes" id="UP000034805">
    <property type="component" value="Unassembled WGS sequence"/>
</dbReference>
<dbReference type="FunFam" id="2.60.40.60:FF:000027">
    <property type="entry name" value="Cadherin 2"/>
    <property type="match status" value="1"/>
</dbReference>
<dbReference type="AlphaFoldDB" id="A0A0P7VBP5"/>
<evidence type="ECO:0000256" key="9">
    <source>
        <dbReference type="ARBA" id="ARBA00023136"/>
    </source>
</evidence>
<dbReference type="InterPro" id="IPR020894">
    <property type="entry name" value="Cadherin_CS"/>
</dbReference>
<evidence type="ECO:0000256" key="2">
    <source>
        <dbReference type="ARBA" id="ARBA00022475"/>
    </source>
</evidence>
<keyword evidence="6 11" id="KW-0106">Calcium</keyword>
<dbReference type="CDD" id="cd11304">
    <property type="entry name" value="Cadherin_repeat"/>
    <property type="match status" value="4"/>
</dbReference>
<dbReference type="PRINTS" id="PR00205">
    <property type="entry name" value="CADHERIN"/>
</dbReference>
<dbReference type="GO" id="GO:0016477">
    <property type="term" value="P:cell migration"/>
    <property type="evidence" value="ECO:0007669"/>
    <property type="project" value="TreeGrafter"/>
</dbReference>
<feature type="domain" description="Cadherin" evidence="13">
    <location>
        <begin position="50"/>
        <end position="120"/>
    </location>
</feature>
<comment type="caution">
    <text evidence="14">The sequence shown here is derived from an EMBL/GenBank/DDBJ whole genome shotgun (WGS) entry which is preliminary data.</text>
</comment>
<dbReference type="GO" id="GO:0005912">
    <property type="term" value="C:adherens junction"/>
    <property type="evidence" value="ECO:0007669"/>
    <property type="project" value="TreeGrafter"/>
</dbReference>
<gene>
    <name evidence="14" type="ORF">Z043_101111</name>
</gene>
<evidence type="ECO:0000256" key="4">
    <source>
        <dbReference type="ARBA" id="ARBA00022729"/>
    </source>
</evidence>
<feature type="non-terminal residue" evidence="14">
    <location>
        <position position="1"/>
    </location>
</feature>
<evidence type="ECO:0000256" key="7">
    <source>
        <dbReference type="ARBA" id="ARBA00022889"/>
    </source>
</evidence>
<feature type="domain" description="Cadherin" evidence="13">
    <location>
        <begin position="367"/>
        <end position="474"/>
    </location>
</feature>
<dbReference type="InterPro" id="IPR002126">
    <property type="entry name" value="Cadherin-like_dom"/>
</dbReference>
<feature type="domain" description="Cadherin" evidence="13">
    <location>
        <begin position="245"/>
        <end position="366"/>
    </location>
</feature>
<evidence type="ECO:0000256" key="10">
    <source>
        <dbReference type="ARBA" id="ARBA00023180"/>
    </source>
</evidence>
<evidence type="ECO:0000256" key="6">
    <source>
        <dbReference type="ARBA" id="ARBA00022837"/>
    </source>
</evidence>
<reference evidence="14 15" key="1">
    <citation type="submission" date="2015-08" db="EMBL/GenBank/DDBJ databases">
        <title>The genome of the Asian arowana (Scleropages formosus).</title>
        <authorList>
            <person name="Tan M.H."/>
            <person name="Gan H.M."/>
            <person name="Croft L.J."/>
            <person name="Austin C.M."/>
        </authorList>
    </citation>
    <scope>NUCLEOTIDE SEQUENCE [LARGE SCALE GENOMIC DNA]</scope>
    <source>
        <strain evidence="14">Aro1</strain>
    </source>
</reference>
<dbReference type="GO" id="GO:0034332">
    <property type="term" value="P:adherens junction organization"/>
    <property type="evidence" value="ECO:0007669"/>
    <property type="project" value="TreeGrafter"/>
</dbReference>
<organism evidence="14 15">
    <name type="scientific">Scleropages formosus</name>
    <name type="common">Asian bonytongue</name>
    <name type="synonym">Osteoglossum formosum</name>
    <dbReference type="NCBI Taxonomy" id="113540"/>
    <lineage>
        <taxon>Eukaryota</taxon>
        <taxon>Metazoa</taxon>
        <taxon>Chordata</taxon>
        <taxon>Craniata</taxon>
        <taxon>Vertebrata</taxon>
        <taxon>Euteleostomi</taxon>
        <taxon>Actinopterygii</taxon>
        <taxon>Neopterygii</taxon>
        <taxon>Teleostei</taxon>
        <taxon>Osteoglossocephala</taxon>
        <taxon>Osteoglossomorpha</taxon>
        <taxon>Osteoglossiformes</taxon>
        <taxon>Osteoglossidae</taxon>
        <taxon>Scleropages</taxon>
    </lineage>
</organism>
<feature type="transmembrane region" description="Helical" evidence="12">
    <location>
        <begin position="585"/>
        <end position="603"/>
    </location>
</feature>
<dbReference type="EMBL" id="JARO02000238">
    <property type="protein sequence ID" value="KPP79315.1"/>
    <property type="molecule type" value="Genomic_DNA"/>
</dbReference>
<keyword evidence="3 12" id="KW-0812">Transmembrane</keyword>
<dbReference type="SUPFAM" id="SSF49313">
    <property type="entry name" value="Cadherin-like"/>
    <property type="match status" value="5"/>
</dbReference>
<feature type="domain" description="Cadherin" evidence="13">
    <location>
        <begin position="121"/>
        <end position="230"/>
    </location>
</feature>
<evidence type="ECO:0000256" key="8">
    <source>
        <dbReference type="ARBA" id="ARBA00022989"/>
    </source>
</evidence>
<evidence type="ECO:0000256" key="1">
    <source>
        <dbReference type="ARBA" id="ARBA00004251"/>
    </source>
</evidence>
<dbReference type="InterPro" id="IPR015919">
    <property type="entry name" value="Cadherin-like_sf"/>
</dbReference>
<keyword evidence="8 12" id="KW-1133">Transmembrane helix</keyword>
<keyword evidence="5" id="KW-0677">Repeat</keyword>
<dbReference type="InterPro" id="IPR027397">
    <property type="entry name" value="Catenin-bd_sf"/>
</dbReference>
<dbReference type="PROSITE" id="PS00232">
    <property type="entry name" value="CADHERIN_1"/>
    <property type="match status" value="2"/>
</dbReference>
<dbReference type="GO" id="GO:0016342">
    <property type="term" value="C:catenin complex"/>
    <property type="evidence" value="ECO:0007669"/>
    <property type="project" value="TreeGrafter"/>
</dbReference>
<dbReference type="InterPro" id="IPR039808">
    <property type="entry name" value="Cadherin"/>
</dbReference>
<dbReference type="SMART" id="SM00112">
    <property type="entry name" value="CA"/>
    <property type="match status" value="5"/>
</dbReference>
<keyword evidence="2" id="KW-1003">Cell membrane</keyword>
<name>A0A0P7VBP5_SCLFO</name>
<keyword evidence="4" id="KW-0732">Signal</keyword>
<evidence type="ECO:0000313" key="14">
    <source>
        <dbReference type="EMBL" id="KPP79315.1"/>
    </source>
</evidence>
<evidence type="ECO:0000256" key="11">
    <source>
        <dbReference type="PROSITE-ProRule" id="PRU00043"/>
    </source>
</evidence>
<dbReference type="GO" id="GO:0016339">
    <property type="term" value="P:calcium-dependent cell-cell adhesion via plasma membrane cell adhesion molecules"/>
    <property type="evidence" value="ECO:0007669"/>
    <property type="project" value="TreeGrafter"/>
</dbReference>
<dbReference type="PANTHER" id="PTHR24027:SF433">
    <property type="entry name" value="CADHERIN 27-RELATED"/>
    <property type="match status" value="1"/>
</dbReference>
<dbReference type="GO" id="GO:0045296">
    <property type="term" value="F:cadherin binding"/>
    <property type="evidence" value="ECO:0007669"/>
    <property type="project" value="TreeGrafter"/>
</dbReference>
<dbReference type="GO" id="GO:0005509">
    <property type="term" value="F:calcium ion binding"/>
    <property type="evidence" value="ECO:0007669"/>
    <property type="project" value="UniProtKB-UniRule"/>
</dbReference>
<sequence>HLRMMEISSSKTHLRQKRNWIIDTFDIEEEYPGSFPYVLGTINIERDYHVKFELHGMGVNKDPKGVLKINKEKGVITVHKKVDYEQYHLAFVAMNPSDVLDTRLAVEINIRDVNDHAPEFQQRVYETSVEESLPQGSHVFTVFAVDKDKSNTPNSTFTYRISSVTPQTPNAEFFIEQNGKISFKGCLDYENAKKYAILVEAKDQGEVVQLSSTCTVVVNILDKNNHMPTFANRTGSSRVNERETGTTVLKLHVADQDSKGTPAWKAVYTIHGDKENFFSIQTDPQTNAGILTIVKPLDFETTAKKNLSVSVENEEPLFFCEVREKTRSGLWHVNMKGGAGGTEALPAPFVEHITVFVDDVNDPPVFIPAKKTIVVEENTPAGRSIYTFTAIDLDSSYANKFEFKKANDSDNWVTLDSKTGQITTLKTMDRESKYVVNSTYTVTAYAVDKGTPPMTGTGTLIILLSDQNDNVPLLLNQMLNMCQLDGPSRTDITAHDADLDPYATPYLFELLGDVKDKWHLDPYYGTTATLVKESTVYSGTHMLQLKISDAQGHFSVQNLSVTVCDCSVTPNCWLRRSTGSRVDSSAIGVIFAALFILLVFAVVPSSKVANQSRYQVQFGYMQSEQSASKLQHRVSLRRNVSMNSQYKSKFSRKVQAIQAREVLPDYEPRPYAYEGDLMTDPQLDSISIPGSEFTPEKLLDLGPKFSKLAAIRRPMQD</sequence>
<proteinExistence type="predicted"/>
<evidence type="ECO:0000259" key="13">
    <source>
        <dbReference type="PROSITE" id="PS50268"/>
    </source>
</evidence>
<keyword evidence="9 12" id="KW-0472">Membrane</keyword>
<dbReference type="PROSITE" id="PS50268">
    <property type="entry name" value="CADHERIN_2"/>
    <property type="match status" value="4"/>
</dbReference>
<dbReference type="FunFam" id="2.60.40.60:FF:000019">
    <property type="entry name" value="Cadherin 2"/>
    <property type="match status" value="1"/>
</dbReference>
<dbReference type="PANTHER" id="PTHR24027">
    <property type="entry name" value="CADHERIN-23"/>
    <property type="match status" value="1"/>
</dbReference>
<dbReference type="GO" id="GO:0044331">
    <property type="term" value="P:cell-cell adhesion mediated by cadherin"/>
    <property type="evidence" value="ECO:0007669"/>
    <property type="project" value="TreeGrafter"/>
</dbReference>
<dbReference type="GO" id="GO:0008013">
    <property type="term" value="F:beta-catenin binding"/>
    <property type="evidence" value="ECO:0007669"/>
    <property type="project" value="TreeGrafter"/>
</dbReference>
<keyword evidence="7" id="KW-0130">Cell adhesion</keyword>
<dbReference type="FunFam" id="2.60.40.60:FF:000158">
    <property type="entry name" value="Dachsous cadherin-related 1"/>
    <property type="match status" value="1"/>
</dbReference>
<dbReference type="GO" id="GO:0060027">
    <property type="term" value="P:convergent extension involved in gastrulation"/>
    <property type="evidence" value="ECO:0007669"/>
    <property type="project" value="UniProtKB-ARBA"/>
</dbReference>
<accession>A0A0P7VBP5</accession>
<dbReference type="GO" id="GO:0007043">
    <property type="term" value="P:cell-cell junction assembly"/>
    <property type="evidence" value="ECO:0007669"/>
    <property type="project" value="TreeGrafter"/>
</dbReference>
<dbReference type="Gene3D" id="2.60.40.60">
    <property type="entry name" value="Cadherins"/>
    <property type="match status" value="5"/>
</dbReference>
<dbReference type="FunFam" id="2.60.40.60:FF:000011">
    <property type="entry name" value="Cadherin 1"/>
    <property type="match status" value="1"/>
</dbReference>
<evidence type="ECO:0000256" key="5">
    <source>
        <dbReference type="ARBA" id="ARBA00022737"/>
    </source>
</evidence>
<evidence type="ECO:0000256" key="3">
    <source>
        <dbReference type="ARBA" id="ARBA00022692"/>
    </source>
</evidence>
<keyword evidence="10" id="KW-0325">Glycoprotein</keyword>